<comment type="similarity">
    <text evidence="1">Belongs to the ornithine cyclodeaminase/mu-crystallin family.</text>
</comment>
<dbReference type="FunFam" id="3.40.50.720:FF:000311">
    <property type="entry name" value="Ornithine cyclodeaminase"/>
    <property type="match status" value="1"/>
</dbReference>
<dbReference type="GO" id="GO:0016491">
    <property type="term" value="F:oxidoreductase activity"/>
    <property type="evidence" value="ECO:0007669"/>
    <property type="project" value="UniProtKB-ARBA"/>
</dbReference>
<dbReference type="Pfam" id="PF02423">
    <property type="entry name" value="OCD_Mu_crystall"/>
    <property type="match status" value="1"/>
</dbReference>
<protein>
    <submittedName>
        <fullName evidence="2">Ornithine cyclodeaminase</fullName>
    </submittedName>
</protein>
<dbReference type="InterPro" id="IPR023401">
    <property type="entry name" value="ODC_N"/>
</dbReference>
<proteinExistence type="inferred from homology"/>
<evidence type="ECO:0000313" key="3">
    <source>
        <dbReference type="Proteomes" id="UP000445000"/>
    </source>
</evidence>
<dbReference type="Gene3D" id="3.40.50.720">
    <property type="entry name" value="NAD(P)-binding Rossmann-like Domain"/>
    <property type="match status" value="1"/>
</dbReference>
<evidence type="ECO:0000313" key="2">
    <source>
        <dbReference type="EMBL" id="GFE83790.1"/>
    </source>
</evidence>
<dbReference type="Proteomes" id="UP000445000">
    <property type="component" value="Unassembled WGS sequence"/>
</dbReference>
<evidence type="ECO:0000256" key="1">
    <source>
        <dbReference type="ARBA" id="ARBA00008903"/>
    </source>
</evidence>
<dbReference type="Gene3D" id="3.30.1780.10">
    <property type="entry name" value="ornithine cyclodeaminase, domain 1"/>
    <property type="match status" value="1"/>
</dbReference>
<dbReference type="PANTHER" id="PTHR13812">
    <property type="entry name" value="KETIMINE REDUCTASE MU-CRYSTALLIN"/>
    <property type="match status" value="1"/>
</dbReference>
<dbReference type="EMBL" id="BLJN01000007">
    <property type="protein sequence ID" value="GFE83790.1"/>
    <property type="molecule type" value="Genomic_DNA"/>
</dbReference>
<dbReference type="InterPro" id="IPR003462">
    <property type="entry name" value="ODC_Mu_crystall"/>
</dbReference>
<dbReference type="RefSeq" id="WP_202624953.1">
    <property type="nucleotide sequence ID" value="NZ_BLJN01000007.1"/>
</dbReference>
<accession>A0A829YKL4</accession>
<organism evidence="2 3">
    <name type="scientific">Steroidobacter agaridevorans</name>
    <dbReference type="NCBI Taxonomy" id="2695856"/>
    <lineage>
        <taxon>Bacteria</taxon>
        <taxon>Pseudomonadati</taxon>
        <taxon>Pseudomonadota</taxon>
        <taxon>Gammaproteobacteria</taxon>
        <taxon>Steroidobacterales</taxon>
        <taxon>Steroidobacteraceae</taxon>
        <taxon>Steroidobacter</taxon>
    </lineage>
</organism>
<comment type="caution">
    <text evidence="2">The sequence shown here is derived from an EMBL/GenBank/DDBJ whole genome shotgun (WGS) entry which is preliminary data.</text>
</comment>
<dbReference type="SUPFAM" id="SSF51735">
    <property type="entry name" value="NAD(P)-binding Rossmann-fold domains"/>
    <property type="match status" value="1"/>
</dbReference>
<reference evidence="3" key="1">
    <citation type="submission" date="2020-01" db="EMBL/GenBank/DDBJ databases">
        <title>'Steroidobacter agaridevorans' sp. nov., agar-degrading bacteria isolated from rhizosphere soils.</title>
        <authorList>
            <person name="Ikenaga M."/>
            <person name="Kataoka M."/>
            <person name="Murouchi A."/>
            <person name="Katsuragi S."/>
            <person name="Sakai M."/>
        </authorList>
    </citation>
    <scope>NUCLEOTIDE SEQUENCE [LARGE SCALE GENOMIC DNA]</scope>
    <source>
        <strain evidence="3">YU21-B</strain>
    </source>
</reference>
<dbReference type="AlphaFoldDB" id="A0A829YKL4"/>
<keyword evidence="3" id="KW-1185">Reference proteome</keyword>
<name>A0A829YKL4_9GAMM</name>
<gene>
    <name evidence="2" type="ORF">GCM10011487_57900</name>
</gene>
<dbReference type="PIRSF" id="PIRSF001439">
    <property type="entry name" value="CryM"/>
    <property type="match status" value="1"/>
</dbReference>
<dbReference type="GO" id="GO:0005737">
    <property type="term" value="C:cytoplasm"/>
    <property type="evidence" value="ECO:0007669"/>
    <property type="project" value="TreeGrafter"/>
</dbReference>
<dbReference type="InterPro" id="IPR036291">
    <property type="entry name" value="NAD(P)-bd_dom_sf"/>
</dbReference>
<dbReference type="PANTHER" id="PTHR13812:SF19">
    <property type="entry name" value="KETIMINE REDUCTASE MU-CRYSTALLIN"/>
    <property type="match status" value="1"/>
</dbReference>
<sequence>MRHTASTPVLVISGADVRCLLSMEDCIPIVESAMREVSRGGAQLPLRIGCVPPGTPNILAVMPGYLDEPPSIGAKVIAVYPENAQRGLSSHLGVVVLFESREGLPLAIIDAASITALRTAAATAVATKALASEAAADLTIIGTGEQAAAHLHAIGLVRKLRSVRVWGRSKEKAYAFADREARPGQPNIEVYGTIRDALLGADIVCTTTGSREPIVEGAWIAQGAHVNLVGASSAAAREVDDALVLRSSFFVDFRGSALAQAGELLSAMGSNAAKHIRGEIGEVLNGSVPGRTDEFEVTVYKSLGIAAQDLAAAHAIYQRAQQRGLGVRAEL</sequence>
<dbReference type="GO" id="GO:0019752">
    <property type="term" value="P:carboxylic acid metabolic process"/>
    <property type="evidence" value="ECO:0007669"/>
    <property type="project" value="UniProtKB-ARBA"/>
</dbReference>